<dbReference type="AlphaFoldDB" id="A0A2P2PMB5"/>
<name>A0A2P2PMB5_RHIMU</name>
<proteinExistence type="predicted"/>
<organism evidence="1">
    <name type="scientific">Rhizophora mucronata</name>
    <name type="common">Asiatic mangrove</name>
    <dbReference type="NCBI Taxonomy" id="61149"/>
    <lineage>
        <taxon>Eukaryota</taxon>
        <taxon>Viridiplantae</taxon>
        <taxon>Streptophyta</taxon>
        <taxon>Embryophyta</taxon>
        <taxon>Tracheophyta</taxon>
        <taxon>Spermatophyta</taxon>
        <taxon>Magnoliopsida</taxon>
        <taxon>eudicotyledons</taxon>
        <taxon>Gunneridae</taxon>
        <taxon>Pentapetalae</taxon>
        <taxon>rosids</taxon>
        <taxon>fabids</taxon>
        <taxon>Malpighiales</taxon>
        <taxon>Rhizophoraceae</taxon>
        <taxon>Rhizophora</taxon>
    </lineage>
</organism>
<reference evidence="1" key="1">
    <citation type="submission" date="2018-02" db="EMBL/GenBank/DDBJ databases">
        <title>Rhizophora mucronata_Transcriptome.</title>
        <authorList>
            <person name="Meera S.P."/>
            <person name="Sreeshan A."/>
            <person name="Augustine A."/>
        </authorList>
    </citation>
    <scope>NUCLEOTIDE SEQUENCE</scope>
    <source>
        <tissue evidence="1">Leaf</tissue>
    </source>
</reference>
<protein>
    <submittedName>
        <fullName evidence="1">Uncharacterized protein</fullName>
    </submittedName>
</protein>
<accession>A0A2P2PMB5</accession>
<dbReference type="EMBL" id="GGEC01075311">
    <property type="protein sequence ID" value="MBX55795.1"/>
    <property type="molecule type" value="Transcribed_RNA"/>
</dbReference>
<sequence>MCLRWDHHNRTQLHVIE</sequence>
<evidence type="ECO:0000313" key="1">
    <source>
        <dbReference type="EMBL" id="MBX55795.1"/>
    </source>
</evidence>